<gene>
    <name evidence="4" type="ORF">KGQ19_31040</name>
</gene>
<dbReference type="Proteomes" id="UP000730482">
    <property type="component" value="Unassembled WGS sequence"/>
</dbReference>
<dbReference type="EMBL" id="JAAFYZ010000134">
    <property type="protein sequence ID" value="MBS2551313.1"/>
    <property type="molecule type" value="Genomic_DNA"/>
</dbReference>
<dbReference type="SUPFAM" id="SSF56235">
    <property type="entry name" value="N-terminal nucleophile aminohydrolases (Ntn hydrolases)"/>
    <property type="match status" value="1"/>
</dbReference>
<dbReference type="InterPro" id="IPR043147">
    <property type="entry name" value="Penicillin_amidase_A-knob"/>
</dbReference>
<dbReference type="InterPro" id="IPR043146">
    <property type="entry name" value="Penicillin_amidase_N_B-knob"/>
</dbReference>
<dbReference type="PIRSF" id="PIRSF001227">
    <property type="entry name" value="Pen_acylase"/>
    <property type="match status" value="1"/>
</dbReference>
<dbReference type="Gene3D" id="1.10.1400.10">
    <property type="match status" value="1"/>
</dbReference>
<dbReference type="InterPro" id="IPR014395">
    <property type="entry name" value="Pen/GL7ACA/AHL_acylase"/>
</dbReference>
<dbReference type="Gene3D" id="1.10.439.10">
    <property type="entry name" value="Penicillin Amidohydrolase, domain 1"/>
    <property type="match status" value="1"/>
</dbReference>
<reference evidence="4 5" key="1">
    <citation type="submission" date="2020-02" db="EMBL/GenBank/DDBJ databases">
        <title>Acidophilic actinobacteria isolated from forest soil.</title>
        <authorList>
            <person name="Golinska P."/>
        </authorList>
    </citation>
    <scope>NUCLEOTIDE SEQUENCE [LARGE SCALE GENOMIC DNA]</scope>
    <source>
        <strain evidence="4 5">NL8</strain>
    </source>
</reference>
<protein>
    <submittedName>
        <fullName evidence="4">Penicillin acylase family protein</fullName>
    </submittedName>
</protein>
<dbReference type="PANTHER" id="PTHR34218:SF4">
    <property type="entry name" value="ACYL-HOMOSERINE LACTONE ACYLASE QUIP"/>
    <property type="match status" value="1"/>
</dbReference>
<dbReference type="Gene3D" id="3.60.20.10">
    <property type="entry name" value="Glutamine Phosphoribosylpyrophosphate, subunit 1, domain 1"/>
    <property type="match status" value="1"/>
</dbReference>
<evidence type="ECO:0000256" key="1">
    <source>
        <dbReference type="ARBA" id="ARBA00006586"/>
    </source>
</evidence>
<evidence type="ECO:0000313" key="4">
    <source>
        <dbReference type="EMBL" id="MBS2551313.1"/>
    </source>
</evidence>
<dbReference type="InterPro" id="IPR002692">
    <property type="entry name" value="S45"/>
</dbReference>
<dbReference type="Pfam" id="PF01804">
    <property type="entry name" value="Penicil_amidase"/>
    <property type="match status" value="1"/>
</dbReference>
<keyword evidence="5" id="KW-1185">Reference proteome</keyword>
<dbReference type="Gene3D" id="2.30.120.10">
    <property type="match status" value="1"/>
</dbReference>
<proteinExistence type="inferred from homology"/>
<comment type="similarity">
    <text evidence="1">Belongs to the peptidase S45 family.</text>
</comment>
<evidence type="ECO:0000256" key="2">
    <source>
        <dbReference type="ARBA" id="ARBA00022801"/>
    </source>
</evidence>
<keyword evidence="2" id="KW-0378">Hydrolase</keyword>
<name>A0ABS5KZ14_9ACTN</name>
<dbReference type="InterPro" id="IPR029055">
    <property type="entry name" value="Ntn_hydrolases_N"/>
</dbReference>
<keyword evidence="3" id="KW-0865">Zymogen</keyword>
<evidence type="ECO:0000313" key="5">
    <source>
        <dbReference type="Proteomes" id="UP000730482"/>
    </source>
</evidence>
<dbReference type="CDD" id="cd03747">
    <property type="entry name" value="Ntn_PGA_like"/>
    <property type="match status" value="1"/>
</dbReference>
<accession>A0ABS5KZ14</accession>
<sequence length="825" mass="88894">MKITAAVLAGLLLIVVGAGAWWVDAAIHASYPQTSGTLAVPGLNAGVEVDRDAQGVPQVYASTSHDLFFAQGYVQAQDRFWQMDVYRHITAGRLSEMFGSDQVDTDKFIRTMGWRTVAEQEYAVLSPTTKAYLNAYSDGVNAYLKDHKGSKASVEYAVLGLQTDYTPYAWTPIDSVSWLKALAWDLRDNMQSEIDRALSSQKLTHDQVDQLFPPYPADHPTIVNQGAVVNGAFDQNATPPTDGPAAAAALPAGAASALSNLSHTVANLPGYLQPDVDGVGSNSWVVSGSLTTTGKPLLANDPHLSPELPSIWYQMGLHCTTLTADCPYDVTGFTMPGTPGVVIGHTPTVAWGFTNGTEDVSDLVLEKVSGDSYEYDGKQVPLTVHQETIKVAGGKSVPITIRSTNQGPLVSDADKDIASAGNGYAVALRWTALTPGHTADALFALDRASDWNSFRAAAADFAVPSQNMIYADTSGNIGYQTPGQIPIRRNGDGRWPVPGWTDQYEWTGYIPFDQLPSVLNPKAGFVATANNPVIGSQYPYLLSEDFDYGYRANEITGRIQAATAGGKKIDAAGMRAVQADTRNEFASVLVPYLTRLPASAKKQTRAAAALFDGWDDTTPDTSAAAAYFYEVWKFLCQDAFETKLPASVDVDGGDRWFAVAASLLPDASGFWWNGDRDAMLAKAMDQAAAELTSQQGSDVRKWQWGKLHKLTPTNQTLGTGGPWFVKWLVNGDAVAVSGGTSVVDATGFDIAKDFSVDELPSMRMVVDLSDLDASTWVNLTGASGHVDDPHYLDQLPLWRTFQTLPWPYSRSAVLAATKDRLTLTP</sequence>
<comment type="caution">
    <text evidence="4">The sequence shown here is derived from an EMBL/GenBank/DDBJ whole genome shotgun (WGS) entry which is preliminary data.</text>
</comment>
<evidence type="ECO:0000256" key="3">
    <source>
        <dbReference type="ARBA" id="ARBA00023145"/>
    </source>
</evidence>
<dbReference type="InterPro" id="IPR023343">
    <property type="entry name" value="Penicillin_amidase_dom1"/>
</dbReference>
<dbReference type="PANTHER" id="PTHR34218">
    <property type="entry name" value="PEPTIDASE S45 PENICILLIN AMIDASE"/>
    <property type="match status" value="1"/>
</dbReference>
<organism evidence="4 5">
    <name type="scientific">Catenulispora pinistramenti</name>
    <dbReference type="NCBI Taxonomy" id="2705254"/>
    <lineage>
        <taxon>Bacteria</taxon>
        <taxon>Bacillati</taxon>
        <taxon>Actinomycetota</taxon>
        <taxon>Actinomycetes</taxon>
        <taxon>Catenulisporales</taxon>
        <taxon>Catenulisporaceae</taxon>
        <taxon>Catenulispora</taxon>
    </lineage>
</organism>